<accession>A0A9W3BLT1</accession>
<feature type="compositionally biased region" description="Low complexity" evidence="6">
    <location>
        <begin position="202"/>
        <end position="215"/>
    </location>
</feature>
<dbReference type="GeneID" id="106079703"/>
<evidence type="ECO:0000313" key="8">
    <source>
        <dbReference type="Proteomes" id="UP001165740"/>
    </source>
</evidence>
<evidence type="ECO:0000256" key="1">
    <source>
        <dbReference type="ARBA" id="ARBA00022723"/>
    </source>
</evidence>
<keyword evidence="3" id="KW-0863">Zinc-finger</keyword>
<evidence type="ECO:0000256" key="4">
    <source>
        <dbReference type="ARBA" id="ARBA00022833"/>
    </source>
</evidence>
<dbReference type="SMART" id="SM01175">
    <property type="entry name" value="DUF4206"/>
    <property type="match status" value="1"/>
</dbReference>
<evidence type="ECO:0000256" key="2">
    <source>
        <dbReference type="ARBA" id="ARBA00022737"/>
    </source>
</evidence>
<feature type="region of interest" description="Disordered" evidence="6">
    <location>
        <begin position="256"/>
        <end position="304"/>
    </location>
</feature>
<proteinExistence type="inferred from homology"/>
<dbReference type="Pfam" id="PF13901">
    <property type="entry name" value="RH_dom"/>
    <property type="match status" value="1"/>
</dbReference>
<dbReference type="InterPro" id="IPR047983">
    <property type="entry name" value="DEF8_C1"/>
</dbReference>
<dbReference type="PANTHER" id="PTHR12326">
    <property type="entry name" value="PLECKSTRIN HOMOLOGY DOMAIN CONTAINING PROTEIN"/>
    <property type="match status" value="1"/>
</dbReference>
<keyword evidence="2" id="KW-0677">Repeat</keyword>
<dbReference type="CDD" id="cd20819">
    <property type="entry name" value="C1_DEF8"/>
    <property type="match status" value="1"/>
</dbReference>
<keyword evidence="4" id="KW-0862">Zinc</keyword>
<feature type="compositionally biased region" description="Acidic residues" evidence="6">
    <location>
        <begin position="35"/>
        <end position="45"/>
    </location>
</feature>
<dbReference type="InterPro" id="IPR025258">
    <property type="entry name" value="RH_dom"/>
</dbReference>
<dbReference type="InterPro" id="IPR051366">
    <property type="entry name" value="DEF8"/>
</dbReference>
<dbReference type="RefSeq" id="XP_055900539.1">
    <property type="nucleotide sequence ID" value="XM_056044564.1"/>
</dbReference>
<dbReference type="Proteomes" id="UP001165740">
    <property type="component" value="Chromosome 10"/>
</dbReference>
<feature type="region of interest" description="Disordered" evidence="6">
    <location>
        <begin position="111"/>
        <end position="152"/>
    </location>
</feature>
<keyword evidence="1" id="KW-0479">Metal-binding</keyword>
<protein>
    <submittedName>
        <fullName evidence="9">Differentially expressed in FDCP 8 homolog</fullName>
    </submittedName>
</protein>
<dbReference type="AlphaFoldDB" id="A0A9W3BLT1"/>
<dbReference type="OrthoDB" id="1918044at2759"/>
<feature type="domain" description="Phorbol-ester/DAG-type" evidence="7">
    <location>
        <begin position="427"/>
        <end position="478"/>
    </location>
</feature>
<dbReference type="PANTHER" id="PTHR12326:SF3">
    <property type="entry name" value="DIFFERENTIALLY EXPRESSED IN FDCP 8 HOMOLOG"/>
    <property type="match status" value="1"/>
</dbReference>
<feature type="region of interest" description="Disordered" evidence="6">
    <location>
        <begin position="198"/>
        <end position="224"/>
    </location>
</feature>
<dbReference type="InterPro" id="IPR002219">
    <property type="entry name" value="PKC_DAG/PE"/>
</dbReference>
<dbReference type="PROSITE" id="PS00479">
    <property type="entry name" value="ZF_DAG_PE_1"/>
    <property type="match status" value="1"/>
</dbReference>
<evidence type="ECO:0000313" key="9">
    <source>
        <dbReference type="RefSeq" id="XP_055900539.1"/>
    </source>
</evidence>
<dbReference type="Gene3D" id="3.30.60.20">
    <property type="match status" value="1"/>
</dbReference>
<dbReference type="GO" id="GO:0008270">
    <property type="term" value="F:zinc ion binding"/>
    <property type="evidence" value="ECO:0007669"/>
    <property type="project" value="UniProtKB-KW"/>
</dbReference>
<evidence type="ECO:0000256" key="5">
    <source>
        <dbReference type="ARBA" id="ARBA00029450"/>
    </source>
</evidence>
<keyword evidence="8" id="KW-1185">Reference proteome</keyword>
<gene>
    <name evidence="9" type="primary">LOC106079703</name>
</gene>
<dbReference type="SUPFAM" id="SSF57889">
    <property type="entry name" value="Cysteine-rich domain"/>
    <property type="match status" value="1"/>
</dbReference>
<reference evidence="9" key="1">
    <citation type="submission" date="2025-08" db="UniProtKB">
        <authorList>
            <consortium name="RefSeq"/>
        </authorList>
    </citation>
    <scope>IDENTIFICATION</scope>
</reference>
<feature type="compositionally biased region" description="Polar residues" evidence="6">
    <location>
        <begin position="273"/>
        <end position="282"/>
    </location>
</feature>
<evidence type="ECO:0000256" key="6">
    <source>
        <dbReference type="SAM" id="MobiDB-lite"/>
    </source>
</evidence>
<evidence type="ECO:0000256" key="3">
    <source>
        <dbReference type="ARBA" id="ARBA00022771"/>
    </source>
</evidence>
<evidence type="ECO:0000259" key="7">
    <source>
        <dbReference type="PROSITE" id="PS50081"/>
    </source>
</evidence>
<feature type="region of interest" description="Disordered" evidence="6">
    <location>
        <begin position="25"/>
        <end position="57"/>
    </location>
</feature>
<dbReference type="PROSITE" id="PS50081">
    <property type="entry name" value="ZF_DAG_PE_2"/>
    <property type="match status" value="1"/>
</dbReference>
<name>A0A9W3BLT1_BIOGL</name>
<comment type="similarity">
    <text evidence="5">Belongs to the DEF8 family.</text>
</comment>
<feature type="compositionally biased region" description="Polar residues" evidence="6">
    <location>
        <begin position="142"/>
        <end position="152"/>
    </location>
</feature>
<dbReference type="Pfam" id="PF00130">
    <property type="entry name" value="C1_1"/>
    <property type="match status" value="1"/>
</dbReference>
<sequence>MEREGAIKFVETSTATVKMSGGVPFVDTSLHTDSESEDSEPEYEQQDIHSETLSRPRSTRFRSISNVSSVSTSAHIENNNILGIKNTNINTFNNDSGNNGFVNKNKSINLDLDSCHSNRSRSSTDDDDLNTETESRSTSRTPIDSNNLQVKGNTLAHTRSNRHEAYVMNVPNAGNTLNTSENEHLNSHQHKHVYIPKGHYWSQPNNSSNFQPDSSSSKDGEYDSINSGFSNISIQANKFTPRQNLHHNHHNITSKLNRASYSSSPDGDNSSGTDKGNNSPSTDKGAISPSTDKRGTNRINPFNKYSDLNVDEDYFSDSQENFFKTDHHSSSSVLSSCKGYTQEENVSYAELGLSEDHFSHPQGLFGLSCSEELELAIDNCKEMIRDVTPGSDKQKNLIMKLVQLRIKLHEVKEGPEPVPENVKVILSHKMMMKKGRSSKYYCEKCNGVIWGMIQAWYRCTQCGYRCHEKCLQQILRTCAYAKVLDDPTLIMDIAPKDPHGLMAQNYRCWECRSPVSFKTGSTEPRLCDYNGRYYCELCHWNDTFIIPARVLHNWDFTPQKVCRASKQFLKLMQKKAVIRILDVNPMLFVYIDQLNEIKKLREEMMVMKKYILSCASAMSAKLLLLLESRQHFVESSDRYSMQDLLDSEEILLPELVRIHSTWAQHIKVDCQLCQGHGFCCELCNSPEILFPFDNIAVVCPNCSCVTHRHCAAKKLTCLRCERRDKRHAEIL</sequence>
<dbReference type="InterPro" id="IPR046349">
    <property type="entry name" value="C1-like_sf"/>
</dbReference>
<organism evidence="8 9">
    <name type="scientific">Biomphalaria glabrata</name>
    <name type="common">Bloodfluke planorb</name>
    <name type="synonym">Freshwater snail</name>
    <dbReference type="NCBI Taxonomy" id="6526"/>
    <lineage>
        <taxon>Eukaryota</taxon>
        <taxon>Metazoa</taxon>
        <taxon>Spiralia</taxon>
        <taxon>Lophotrochozoa</taxon>
        <taxon>Mollusca</taxon>
        <taxon>Gastropoda</taxon>
        <taxon>Heterobranchia</taxon>
        <taxon>Euthyneura</taxon>
        <taxon>Panpulmonata</taxon>
        <taxon>Hygrophila</taxon>
        <taxon>Lymnaeoidea</taxon>
        <taxon>Planorbidae</taxon>
        <taxon>Biomphalaria</taxon>
    </lineage>
</organism>
<feature type="compositionally biased region" description="Low complexity" evidence="6">
    <location>
        <begin position="260"/>
        <end position="272"/>
    </location>
</feature>